<dbReference type="PROSITE" id="PS00901">
    <property type="entry name" value="CYS_SYNTHASE"/>
    <property type="match status" value="1"/>
</dbReference>
<dbReference type="Proteomes" id="UP001239414">
    <property type="component" value="Unassembled WGS sequence"/>
</dbReference>
<keyword evidence="12" id="KW-1185">Reference proteome</keyword>
<sequence length="311" mass="32334">MAIYNNVLETIGGTPLIRINRLAEGKGATVLAKVESFNPGNSVKDRIGLAIIKAAEESGELKPGGTIVEATSGNTGIALALAGATLGYDVVLTMPETMSNERKVLLRAYGAEIILTPGAAGMQGAVDKANEVVAERGNAILASQFANEANPKIHEATTGPEIWEDAEGNVDAFVAGVGTGGTITGAGRYLKSKNPDVYLAAVEPADSPVLSEGQAGPHKIQGLGANFVPDVLNREQLDEVLTASLEESIKLSRALATEEGLLVGISAGANLSAALKLAERPEFEGKTIVVVLPDFGERYVSTVLFEDIREA</sequence>
<dbReference type="InterPro" id="IPR036052">
    <property type="entry name" value="TrpB-like_PALP_sf"/>
</dbReference>
<evidence type="ECO:0000256" key="6">
    <source>
        <dbReference type="ARBA" id="ARBA00022898"/>
    </source>
</evidence>
<evidence type="ECO:0000313" key="12">
    <source>
        <dbReference type="Proteomes" id="UP001239414"/>
    </source>
</evidence>
<dbReference type="Pfam" id="PF00291">
    <property type="entry name" value="PALP"/>
    <property type="match status" value="1"/>
</dbReference>
<name>A0ABT7FMZ5_9CORY</name>
<dbReference type="Gene3D" id="3.40.50.1100">
    <property type="match status" value="2"/>
</dbReference>
<dbReference type="InterPro" id="IPR001926">
    <property type="entry name" value="TrpB-like_PALP"/>
</dbReference>
<dbReference type="InterPro" id="IPR001216">
    <property type="entry name" value="P-phosphate_BS"/>
</dbReference>
<dbReference type="InterPro" id="IPR005856">
    <property type="entry name" value="Cys_synth"/>
</dbReference>
<dbReference type="InterPro" id="IPR005859">
    <property type="entry name" value="CysK"/>
</dbReference>
<comment type="catalytic activity">
    <reaction evidence="8 9">
        <text>O-acetyl-L-serine + hydrogen sulfide = L-cysteine + acetate</text>
        <dbReference type="Rhea" id="RHEA:14829"/>
        <dbReference type="ChEBI" id="CHEBI:29919"/>
        <dbReference type="ChEBI" id="CHEBI:30089"/>
        <dbReference type="ChEBI" id="CHEBI:35235"/>
        <dbReference type="ChEBI" id="CHEBI:58340"/>
        <dbReference type="EC" id="2.5.1.47"/>
    </reaction>
</comment>
<evidence type="ECO:0000256" key="5">
    <source>
        <dbReference type="ARBA" id="ARBA00022679"/>
    </source>
</evidence>
<accession>A0ABT7FMZ5</accession>
<evidence type="ECO:0000256" key="3">
    <source>
        <dbReference type="ARBA" id="ARBA00012681"/>
    </source>
</evidence>
<feature type="domain" description="Tryptophan synthase beta chain-like PALP" evidence="10">
    <location>
        <begin position="8"/>
        <end position="294"/>
    </location>
</feature>
<evidence type="ECO:0000259" key="10">
    <source>
        <dbReference type="Pfam" id="PF00291"/>
    </source>
</evidence>
<evidence type="ECO:0000256" key="1">
    <source>
        <dbReference type="ARBA" id="ARBA00001933"/>
    </source>
</evidence>
<dbReference type="NCBIfam" id="TIGR01139">
    <property type="entry name" value="cysK"/>
    <property type="match status" value="1"/>
</dbReference>
<dbReference type="PANTHER" id="PTHR10314">
    <property type="entry name" value="CYSTATHIONINE BETA-SYNTHASE"/>
    <property type="match status" value="1"/>
</dbReference>
<dbReference type="EMBL" id="JASNUO010000001">
    <property type="protein sequence ID" value="MDK4246700.1"/>
    <property type="molecule type" value="Genomic_DNA"/>
</dbReference>
<dbReference type="SUPFAM" id="SSF53686">
    <property type="entry name" value="Tryptophan synthase beta subunit-like PLP-dependent enzymes"/>
    <property type="match status" value="1"/>
</dbReference>
<keyword evidence="6 9" id="KW-0663">Pyridoxal phosphate</keyword>
<evidence type="ECO:0000256" key="4">
    <source>
        <dbReference type="ARBA" id="ARBA00022605"/>
    </source>
</evidence>
<evidence type="ECO:0000256" key="8">
    <source>
        <dbReference type="ARBA" id="ARBA00047931"/>
    </source>
</evidence>
<comment type="cofactor">
    <cofactor evidence="1 9">
        <name>pyridoxal 5'-phosphate</name>
        <dbReference type="ChEBI" id="CHEBI:597326"/>
    </cofactor>
</comment>
<dbReference type="RefSeq" id="WP_237801733.1">
    <property type="nucleotide sequence ID" value="NZ_JAHWQY010000023.1"/>
</dbReference>
<reference evidence="11 12" key="1">
    <citation type="submission" date="2023-05" db="EMBL/GenBank/DDBJ databases">
        <title>Metabolic capabilities are highly conserved among human nasal-associated Corynebacterium species in pangenomic analyses.</title>
        <authorList>
            <person name="Tran T.H."/>
            <person name="Roberts A.Q."/>
            <person name="Escapa I.F."/>
            <person name="Gao W."/>
            <person name="Conlan S."/>
            <person name="Kong H."/>
            <person name="Segre J.A."/>
            <person name="Kelly M.S."/>
            <person name="Lemon K.P."/>
        </authorList>
    </citation>
    <scope>NUCLEOTIDE SEQUENCE [LARGE SCALE GENOMIC DNA]</scope>
    <source>
        <strain evidence="11 12">KPL3802</strain>
    </source>
</reference>
<comment type="similarity">
    <text evidence="2 9">Belongs to the cysteine synthase/cystathionine beta-synthase family.</text>
</comment>
<keyword evidence="5 9" id="KW-0808">Transferase</keyword>
<dbReference type="CDD" id="cd01561">
    <property type="entry name" value="CBS_like"/>
    <property type="match status" value="1"/>
</dbReference>
<dbReference type="InterPro" id="IPR050214">
    <property type="entry name" value="Cys_Synth/Cystath_Beta-Synth"/>
</dbReference>
<proteinExistence type="inferred from homology"/>
<dbReference type="NCBIfam" id="TIGR01136">
    <property type="entry name" value="cysKM"/>
    <property type="match status" value="1"/>
</dbReference>
<gene>
    <name evidence="11" type="primary">cysK</name>
    <name evidence="11" type="ORF">QPX34_01515</name>
</gene>
<dbReference type="GO" id="GO:0004124">
    <property type="term" value="F:cysteine synthase activity"/>
    <property type="evidence" value="ECO:0007669"/>
    <property type="project" value="UniProtKB-EC"/>
</dbReference>
<comment type="caution">
    <text evidence="11">The sequence shown here is derived from an EMBL/GenBank/DDBJ whole genome shotgun (WGS) entry which is preliminary data.</text>
</comment>
<evidence type="ECO:0000313" key="11">
    <source>
        <dbReference type="EMBL" id="MDK4246700.1"/>
    </source>
</evidence>
<evidence type="ECO:0000256" key="9">
    <source>
        <dbReference type="RuleBase" id="RU003985"/>
    </source>
</evidence>
<keyword evidence="7 9" id="KW-0198">Cysteine biosynthesis</keyword>
<dbReference type="EC" id="2.5.1.47" evidence="3 9"/>
<keyword evidence="4 9" id="KW-0028">Amino-acid biosynthesis</keyword>
<evidence type="ECO:0000256" key="7">
    <source>
        <dbReference type="ARBA" id="ARBA00023192"/>
    </source>
</evidence>
<organism evidence="11 12">
    <name type="scientific">Corynebacterium accolens</name>
    <dbReference type="NCBI Taxonomy" id="38284"/>
    <lineage>
        <taxon>Bacteria</taxon>
        <taxon>Bacillati</taxon>
        <taxon>Actinomycetota</taxon>
        <taxon>Actinomycetes</taxon>
        <taxon>Mycobacteriales</taxon>
        <taxon>Corynebacteriaceae</taxon>
        <taxon>Corynebacterium</taxon>
    </lineage>
</organism>
<protein>
    <recommendedName>
        <fullName evidence="3 9">Cysteine synthase</fullName>
        <ecNumber evidence="3 9">2.5.1.47</ecNumber>
    </recommendedName>
</protein>
<evidence type="ECO:0000256" key="2">
    <source>
        <dbReference type="ARBA" id="ARBA00007103"/>
    </source>
</evidence>